<sequence>SNLCGKIRGNTGINKIALSGGVFQNKYLTEKVISLLEDKGFKVFIQRKVPPNDGGISLGQAVVAGY</sequence>
<comment type="caution">
    <text evidence="2">The sequence shown here is derived from an EMBL/GenBank/DDBJ whole genome shotgun (WGS) entry which is preliminary data.</text>
</comment>
<dbReference type="PANTHER" id="PTHR42959">
    <property type="entry name" value="CARBAMOYLTRANSFERASE"/>
    <property type="match status" value="1"/>
</dbReference>
<name>X1SRB5_9ZZZZ</name>
<organism evidence="2">
    <name type="scientific">marine sediment metagenome</name>
    <dbReference type="NCBI Taxonomy" id="412755"/>
    <lineage>
        <taxon>unclassified sequences</taxon>
        <taxon>metagenomes</taxon>
        <taxon>ecological metagenomes</taxon>
    </lineage>
</organism>
<evidence type="ECO:0000259" key="1">
    <source>
        <dbReference type="Pfam" id="PF22521"/>
    </source>
</evidence>
<dbReference type="GO" id="GO:0016743">
    <property type="term" value="F:carboxyl- or carbamoyltransferase activity"/>
    <property type="evidence" value="ECO:0007669"/>
    <property type="project" value="TreeGrafter"/>
</dbReference>
<reference evidence="2" key="1">
    <citation type="journal article" date="2014" name="Front. Microbiol.">
        <title>High frequency of phylogenetically diverse reductive dehalogenase-homologous genes in deep subseafloor sedimentary metagenomes.</title>
        <authorList>
            <person name="Kawai M."/>
            <person name="Futagami T."/>
            <person name="Toyoda A."/>
            <person name="Takaki Y."/>
            <person name="Nishi S."/>
            <person name="Hori S."/>
            <person name="Arai W."/>
            <person name="Tsubouchi T."/>
            <person name="Morono Y."/>
            <person name="Uchiyama I."/>
            <person name="Ito T."/>
            <person name="Fujiyama A."/>
            <person name="Inagaki F."/>
            <person name="Takami H."/>
        </authorList>
    </citation>
    <scope>NUCLEOTIDE SEQUENCE</scope>
    <source>
        <strain evidence="2">Expedition CK06-06</strain>
    </source>
</reference>
<dbReference type="Gene3D" id="3.30.420.360">
    <property type="match status" value="1"/>
</dbReference>
<protein>
    <recommendedName>
        <fullName evidence="1">Carbamoyltransferase Kae1-like domain-containing protein</fullName>
    </recommendedName>
</protein>
<dbReference type="Pfam" id="PF22521">
    <property type="entry name" value="HypF_C_2"/>
    <property type="match status" value="1"/>
</dbReference>
<gene>
    <name evidence="2" type="ORF">S12H4_29206</name>
</gene>
<feature type="non-terminal residue" evidence="2">
    <location>
        <position position="1"/>
    </location>
</feature>
<evidence type="ECO:0000313" key="2">
    <source>
        <dbReference type="EMBL" id="GAI95612.1"/>
    </source>
</evidence>
<feature type="domain" description="Carbamoyltransferase Kae1-like" evidence="1">
    <location>
        <begin position="2"/>
        <end position="60"/>
    </location>
</feature>
<dbReference type="GO" id="GO:0008270">
    <property type="term" value="F:zinc ion binding"/>
    <property type="evidence" value="ECO:0007669"/>
    <property type="project" value="TreeGrafter"/>
</dbReference>
<dbReference type="InterPro" id="IPR051060">
    <property type="entry name" value="Carbamoyltrans_HypF-like"/>
</dbReference>
<dbReference type="AlphaFoldDB" id="X1SRB5"/>
<dbReference type="PANTHER" id="PTHR42959:SF1">
    <property type="entry name" value="CARBAMOYLTRANSFERASE HYPF"/>
    <property type="match status" value="1"/>
</dbReference>
<dbReference type="EMBL" id="BARW01016827">
    <property type="protein sequence ID" value="GAI95612.1"/>
    <property type="molecule type" value="Genomic_DNA"/>
</dbReference>
<dbReference type="Gene3D" id="3.30.420.560">
    <property type="match status" value="1"/>
</dbReference>
<dbReference type="InterPro" id="IPR055128">
    <property type="entry name" value="HypF_C_2"/>
</dbReference>
<accession>X1SRB5</accession>
<dbReference type="GO" id="GO:0051604">
    <property type="term" value="P:protein maturation"/>
    <property type="evidence" value="ECO:0007669"/>
    <property type="project" value="TreeGrafter"/>
</dbReference>
<proteinExistence type="predicted"/>